<proteinExistence type="inferred from homology"/>
<evidence type="ECO:0000256" key="5">
    <source>
        <dbReference type="PROSITE-ProRule" id="PRU10055"/>
    </source>
</evidence>
<dbReference type="GO" id="GO:0004553">
    <property type="term" value="F:hydrolase activity, hydrolyzing O-glycosyl compounds"/>
    <property type="evidence" value="ECO:0007669"/>
    <property type="project" value="InterPro"/>
</dbReference>
<dbReference type="PROSITE" id="PS00572">
    <property type="entry name" value="GLYCOSYL_HYDROL_F1_1"/>
    <property type="match status" value="1"/>
</dbReference>
<dbReference type="EC" id="3.2.1.21" evidence="2"/>
<accession>A0AAE0W2A5</accession>
<reference evidence="7" key="1">
    <citation type="journal article" date="2021" name="Genome Biol. Evol.">
        <title>A High-Quality Reference Genome for a Parasitic Bivalve with Doubly Uniparental Inheritance (Bivalvia: Unionida).</title>
        <authorList>
            <person name="Smith C.H."/>
        </authorList>
    </citation>
    <scope>NUCLEOTIDE SEQUENCE</scope>
    <source>
        <strain evidence="7">CHS0354</strain>
    </source>
</reference>
<dbReference type="InterPro" id="IPR001360">
    <property type="entry name" value="Glyco_hydro_1"/>
</dbReference>
<organism evidence="7 8">
    <name type="scientific">Potamilus streckersoni</name>
    <dbReference type="NCBI Taxonomy" id="2493646"/>
    <lineage>
        <taxon>Eukaryota</taxon>
        <taxon>Metazoa</taxon>
        <taxon>Spiralia</taxon>
        <taxon>Lophotrochozoa</taxon>
        <taxon>Mollusca</taxon>
        <taxon>Bivalvia</taxon>
        <taxon>Autobranchia</taxon>
        <taxon>Heteroconchia</taxon>
        <taxon>Palaeoheterodonta</taxon>
        <taxon>Unionida</taxon>
        <taxon>Unionoidea</taxon>
        <taxon>Unionidae</taxon>
        <taxon>Ambleminae</taxon>
        <taxon>Lampsilini</taxon>
        <taxon>Potamilus</taxon>
    </lineage>
</organism>
<keyword evidence="4" id="KW-0326">Glycosidase</keyword>
<comment type="caution">
    <text evidence="7">The sequence shown here is derived from an EMBL/GenBank/DDBJ whole genome shotgun (WGS) entry which is preliminary data.</text>
</comment>
<name>A0AAE0W2A5_9BIVA</name>
<dbReference type="GO" id="GO:0005975">
    <property type="term" value="P:carbohydrate metabolic process"/>
    <property type="evidence" value="ECO:0007669"/>
    <property type="project" value="InterPro"/>
</dbReference>
<dbReference type="SUPFAM" id="SSF51445">
    <property type="entry name" value="(Trans)glycosidases"/>
    <property type="match status" value="1"/>
</dbReference>
<comment type="similarity">
    <text evidence="1 6">Belongs to the glycosyl hydrolase 1 family.</text>
</comment>
<feature type="active site" description="Nucleophile" evidence="5">
    <location>
        <position position="213"/>
    </location>
</feature>
<keyword evidence="3" id="KW-0378">Hydrolase</keyword>
<dbReference type="Gene3D" id="3.20.20.80">
    <property type="entry name" value="Glycosidases"/>
    <property type="match status" value="1"/>
</dbReference>
<dbReference type="Pfam" id="PF00232">
    <property type="entry name" value="Glyco_hydro_1"/>
    <property type="match status" value="1"/>
</dbReference>
<dbReference type="EMBL" id="JAEAOA010000455">
    <property type="protein sequence ID" value="KAK3599458.1"/>
    <property type="molecule type" value="Genomic_DNA"/>
</dbReference>
<evidence type="ECO:0000256" key="6">
    <source>
        <dbReference type="RuleBase" id="RU003690"/>
    </source>
</evidence>
<dbReference type="AlphaFoldDB" id="A0AAE0W2A5"/>
<reference evidence="7" key="3">
    <citation type="submission" date="2023-05" db="EMBL/GenBank/DDBJ databases">
        <authorList>
            <person name="Smith C.H."/>
        </authorList>
    </citation>
    <scope>NUCLEOTIDE SEQUENCE</scope>
    <source>
        <strain evidence="7">CHS0354</strain>
        <tissue evidence="7">Mantle</tissue>
    </source>
</reference>
<evidence type="ECO:0000313" key="7">
    <source>
        <dbReference type="EMBL" id="KAK3599458.1"/>
    </source>
</evidence>
<dbReference type="InterPro" id="IPR018120">
    <property type="entry name" value="Glyco_hydro_1_AS"/>
</dbReference>
<dbReference type="Proteomes" id="UP001195483">
    <property type="component" value="Unassembled WGS sequence"/>
</dbReference>
<dbReference type="PANTHER" id="PTHR10353:SF36">
    <property type="entry name" value="LP05116P"/>
    <property type="match status" value="1"/>
</dbReference>
<evidence type="ECO:0000256" key="3">
    <source>
        <dbReference type="ARBA" id="ARBA00022801"/>
    </source>
</evidence>
<evidence type="ECO:0000256" key="4">
    <source>
        <dbReference type="ARBA" id="ARBA00023295"/>
    </source>
</evidence>
<sequence length="366" mass="42001">VKYWITHNEPWVVSSIYGWDPDHGAEYIYKASHNLIRAHAKVFHLYDKLFRKQYGGSIGITLSHIQGYPRMKNDQSDIDSAERYNQFSLGWFANPIFGNGDYPDVMKWQIGNKSLAMNLGKSRLPTFSHSEKQLIKGSADFLGLNLYTGTLVTKKVQPALNASYDNDRDVETGPDPKWPSSGSDWLKVTPFALRGALNWIKDHYDNCPVLITENGVSDNNSGLNDVQRVTYLRDYIDEVLKAIQIDGCDVRGYSVWSLLDNFEWMRGYSERFGLHFVNFSDPERQRIPKLSAKYYRSIIEHHGFLKDSYTGTQGSTRSTKEDIVKYSSTWTTKKNNGNLSFKLYTSGISLLISHILYLNLNFLRLM</sequence>
<feature type="non-terminal residue" evidence="7">
    <location>
        <position position="1"/>
    </location>
</feature>
<evidence type="ECO:0000313" key="8">
    <source>
        <dbReference type="Proteomes" id="UP001195483"/>
    </source>
</evidence>
<dbReference type="PRINTS" id="PR00131">
    <property type="entry name" value="GLHYDRLASE1"/>
</dbReference>
<protein>
    <recommendedName>
        <fullName evidence="2">beta-glucosidase</fullName>
        <ecNumber evidence="2">3.2.1.21</ecNumber>
    </recommendedName>
</protein>
<evidence type="ECO:0000256" key="2">
    <source>
        <dbReference type="ARBA" id="ARBA00012744"/>
    </source>
</evidence>
<reference evidence="7" key="2">
    <citation type="journal article" date="2021" name="Genome Biol. Evol.">
        <title>Developing a high-quality reference genome for a parasitic bivalve with doubly uniparental inheritance (Bivalvia: Unionida).</title>
        <authorList>
            <person name="Smith C.H."/>
        </authorList>
    </citation>
    <scope>NUCLEOTIDE SEQUENCE</scope>
    <source>
        <strain evidence="7">CHS0354</strain>
        <tissue evidence="7">Mantle</tissue>
    </source>
</reference>
<keyword evidence="8" id="KW-1185">Reference proteome</keyword>
<evidence type="ECO:0000256" key="1">
    <source>
        <dbReference type="ARBA" id="ARBA00010838"/>
    </source>
</evidence>
<gene>
    <name evidence="7" type="ORF">CHS0354_006578</name>
</gene>
<dbReference type="PANTHER" id="PTHR10353">
    <property type="entry name" value="GLYCOSYL HYDROLASE"/>
    <property type="match status" value="1"/>
</dbReference>
<dbReference type="InterPro" id="IPR017853">
    <property type="entry name" value="GH"/>
</dbReference>